<protein>
    <recommendedName>
        <fullName evidence="3">Fbox domain containing protein</fullName>
    </recommendedName>
</protein>
<proteinExistence type="predicted"/>
<evidence type="ECO:0000313" key="2">
    <source>
        <dbReference type="Proteomes" id="UP000011083"/>
    </source>
</evidence>
<dbReference type="GeneID" id="14925922"/>
<accession>L8HI61</accession>
<evidence type="ECO:0000313" key="1">
    <source>
        <dbReference type="EMBL" id="ELR24890.1"/>
    </source>
</evidence>
<dbReference type="Proteomes" id="UP000011083">
    <property type="component" value="Unassembled WGS sequence"/>
</dbReference>
<gene>
    <name evidence="1" type="ORF">ACA1_175650</name>
</gene>
<organism evidence="1 2">
    <name type="scientific">Acanthamoeba castellanii (strain ATCC 30010 / Neff)</name>
    <dbReference type="NCBI Taxonomy" id="1257118"/>
    <lineage>
        <taxon>Eukaryota</taxon>
        <taxon>Amoebozoa</taxon>
        <taxon>Discosea</taxon>
        <taxon>Longamoebia</taxon>
        <taxon>Centramoebida</taxon>
        <taxon>Acanthamoebidae</taxon>
        <taxon>Acanthamoeba</taxon>
    </lineage>
</organism>
<dbReference type="KEGG" id="acan:ACA1_175650"/>
<keyword evidence="2" id="KW-1185">Reference proteome</keyword>
<dbReference type="RefSeq" id="XP_004356790.1">
    <property type="nucleotide sequence ID" value="XM_004356737.1"/>
</dbReference>
<reference evidence="1 2" key="1">
    <citation type="journal article" date="2013" name="Genome Biol.">
        <title>Genome of Acanthamoeba castellanii highlights extensive lateral gene transfer and early evolution of tyrosine kinase signaling.</title>
        <authorList>
            <person name="Clarke M."/>
            <person name="Lohan A.J."/>
            <person name="Liu B."/>
            <person name="Lagkouvardos I."/>
            <person name="Roy S."/>
            <person name="Zafar N."/>
            <person name="Bertelli C."/>
            <person name="Schilde C."/>
            <person name="Kianianmomeni A."/>
            <person name="Burglin T.R."/>
            <person name="Frech C."/>
            <person name="Turcotte B."/>
            <person name="Kopec K.O."/>
            <person name="Synnott J.M."/>
            <person name="Choo C."/>
            <person name="Paponov I."/>
            <person name="Finkler A."/>
            <person name="Soon Heng Tan C."/>
            <person name="Hutchins A.P."/>
            <person name="Weinmeier T."/>
            <person name="Rattei T."/>
            <person name="Chu J.S."/>
            <person name="Gimenez G."/>
            <person name="Irimia M."/>
            <person name="Rigden D.J."/>
            <person name="Fitzpatrick D.A."/>
            <person name="Lorenzo-Morales J."/>
            <person name="Bateman A."/>
            <person name="Chiu C.H."/>
            <person name="Tang P."/>
            <person name="Hegemann P."/>
            <person name="Fromm H."/>
            <person name="Raoult D."/>
            <person name="Greub G."/>
            <person name="Miranda-Saavedra D."/>
            <person name="Chen N."/>
            <person name="Nash P."/>
            <person name="Ginger M.L."/>
            <person name="Horn M."/>
            <person name="Schaap P."/>
            <person name="Caler L."/>
            <person name="Loftus B."/>
        </authorList>
    </citation>
    <scope>NUCLEOTIDE SEQUENCE [LARGE SCALE GENOMIC DNA]</scope>
    <source>
        <strain evidence="1 2">Neff</strain>
    </source>
</reference>
<sequence>MEAQQDARGVGSLGRLADELLLVVLSHLPVSDLGAVVPLQGTLRVYAGQFGAWVPAVHCQQLSEGLGSWKLKYRLEHALTQGSGHDLFAFGFMDCQPDQGTRHSMSYVHYSPTVDALVLVHNVDVRVLYLNIGAPILPTCPKRGRTLVWRARCGDRVGYALDQHPTDPGMVHETLWSLVQSSPSFDFLHEWDAIWNLLPLRQMRLAALGQAEELAFQPQTISIHQPWSFLAHILKGGAPALRSLAIYHPGFVINDTEDASRPRDSIVTVLHLIATRNSRLERISLGLTDLIDDIVPVIKVPAKVVWLRLVEALSHSSSLETLKLIFAGKYRSAGSDDGSDAADQLAALPSLLSACGPQLRKVGLYCVPEPLRQQIDATMAAYPDLPVRFKAVFGQPTTTNPLVT</sequence>
<dbReference type="VEuPathDB" id="AmoebaDB:ACA1_175650"/>
<dbReference type="AlphaFoldDB" id="L8HI61"/>
<name>L8HI61_ACACF</name>
<evidence type="ECO:0008006" key="3">
    <source>
        <dbReference type="Google" id="ProtNLM"/>
    </source>
</evidence>
<dbReference type="EMBL" id="KB007811">
    <property type="protein sequence ID" value="ELR24890.1"/>
    <property type="molecule type" value="Genomic_DNA"/>
</dbReference>